<feature type="compositionally biased region" description="Polar residues" evidence="1">
    <location>
        <begin position="35"/>
        <end position="49"/>
    </location>
</feature>
<evidence type="ECO:0000313" key="2">
    <source>
        <dbReference type="EMBL" id="KAK3802622.1"/>
    </source>
</evidence>
<evidence type="ECO:0000256" key="1">
    <source>
        <dbReference type="SAM" id="MobiDB-lite"/>
    </source>
</evidence>
<gene>
    <name evidence="2" type="ORF">RRG08_010393</name>
</gene>
<protein>
    <submittedName>
        <fullName evidence="2">Uncharacterized protein</fullName>
    </submittedName>
</protein>
<feature type="compositionally biased region" description="Basic and acidic residues" evidence="1">
    <location>
        <begin position="53"/>
        <end position="73"/>
    </location>
</feature>
<accession>A0AAE1ED76</accession>
<dbReference type="EMBL" id="JAWDGP010000221">
    <property type="protein sequence ID" value="KAK3802622.1"/>
    <property type="molecule type" value="Genomic_DNA"/>
</dbReference>
<sequence length="73" mass="7915">MAITKDALDDILKSRELWGAFDKPAIKLLTDRESSATSEHFLSPGTDSAPSLRVDKLRGERGAGREETAISGQ</sequence>
<dbReference type="AlphaFoldDB" id="A0AAE1ED76"/>
<feature type="region of interest" description="Disordered" evidence="1">
    <location>
        <begin position="34"/>
        <end position="73"/>
    </location>
</feature>
<comment type="caution">
    <text evidence="2">The sequence shown here is derived from an EMBL/GenBank/DDBJ whole genome shotgun (WGS) entry which is preliminary data.</text>
</comment>
<organism evidence="2 3">
    <name type="scientific">Elysia crispata</name>
    <name type="common">lettuce slug</name>
    <dbReference type="NCBI Taxonomy" id="231223"/>
    <lineage>
        <taxon>Eukaryota</taxon>
        <taxon>Metazoa</taxon>
        <taxon>Spiralia</taxon>
        <taxon>Lophotrochozoa</taxon>
        <taxon>Mollusca</taxon>
        <taxon>Gastropoda</taxon>
        <taxon>Heterobranchia</taxon>
        <taxon>Euthyneura</taxon>
        <taxon>Panpulmonata</taxon>
        <taxon>Sacoglossa</taxon>
        <taxon>Placobranchoidea</taxon>
        <taxon>Plakobranchidae</taxon>
        <taxon>Elysia</taxon>
    </lineage>
</organism>
<keyword evidence="3" id="KW-1185">Reference proteome</keyword>
<proteinExistence type="predicted"/>
<name>A0AAE1ED76_9GAST</name>
<evidence type="ECO:0000313" key="3">
    <source>
        <dbReference type="Proteomes" id="UP001283361"/>
    </source>
</evidence>
<dbReference type="Proteomes" id="UP001283361">
    <property type="component" value="Unassembled WGS sequence"/>
</dbReference>
<reference evidence="2" key="1">
    <citation type="journal article" date="2023" name="G3 (Bethesda)">
        <title>A reference genome for the long-term kleptoplast-retaining sea slug Elysia crispata morphotype clarki.</title>
        <authorList>
            <person name="Eastman K.E."/>
            <person name="Pendleton A.L."/>
            <person name="Shaikh M.A."/>
            <person name="Suttiyut T."/>
            <person name="Ogas R."/>
            <person name="Tomko P."/>
            <person name="Gavelis G."/>
            <person name="Widhalm J.R."/>
            <person name="Wisecaver J.H."/>
        </authorList>
    </citation>
    <scope>NUCLEOTIDE SEQUENCE</scope>
    <source>
        <strain evidence="2">ECLA1</strain>
    </source>
</reference>